<reference evidence="5 6" key="1">
    <citation type="submission" date="2010-12" db="EMBL/GenBank/DDBJ databases">
        <title>Complete sequence of Ethanoligenens harbinense YUAN-3.</title>
        <authorList>
            <person name="Lucas S."/>
            <person name="Copeland A."/>
            <person name="Lapidus A."/>
            <person name="Cheng J.-F."/>
            <person name="Bruce D."/>
            <person name="Goodwin L."/>
            <person name="Pitluck S."/>
            <person name="Chertkov O."/>
            <person name="Misra M."/>
            <person name="Detter J.C."/>
            <person name="Han C."/>
            <person name="Tapia R."/>
            <person name="Land M."/>
            <person name="Hauser L."/>
            <person name="Jeffries C."/>
            <person name="Kyrpides N."/>
            <person name="Ivanova N."/>
            <person name="Mikhailova N."/>
            <person name="Wang A."/>
            <person name="Mouttaki H."/>
            <person name="He Z."/>
            <person name="Zhou J."/>
            <person name="Hemme C.L."/>
            <person name="Woyke T."/>
        </authorList>
    </citation>
    <scope>NUCLEOTIDE SEQUENCE [LARGE SCALE GENOMIC DNA]</scope>
    <source>
        <strain evidence="6">DSM 18485 / JCM 12961 / CGMCC 1.5033 / YUAN-3</strain>
    </source>
</reference>
<proteinExistence type="inferred from homology"/>
<sequence length="735" mass="81483">MEEQETLRGTVESVVFRNRENGWTVFELACGEELCTVVGHVFEIAEGETLTVKGEWGKHPSYGRQFKAETFERELPATESAMLRYLSSGAVKGVGPATAKRIVDVFGVDTLDILENHPERLTEVRGISEKKAQEMSEAYKSQFGVRTCMLFLQQYNVTAAQAIRVWKRFGANAVDIIKRNPYALCESGLYIGFERADAIAMQMGMDKGDAFRIHAGIAHILRHNLYSGGHTYIPREKLAGLAQALLGIDADTAASTIDDMAAEGELEDEEIGGRQVLFLPESHRAESYIAGRLLLMRGIRLPEMGDSGTRIREAEERMGITYARKQREAIETACRNSVMILTGGPGTGKTTTLNAIIHVYEGMGLKVALAAPTGRAAKRMSEVSGREAKTIHRLLEMSFESEDTARFTRNEKNPLDCDTVIVDELSMVDVMLLESLLRALKLNCRLVMVGDADQLPPVGPGNALRDMIDSGKVPTVVLDEIFRQAAKSLIVTNAHRIVRGKMPELARRDGNFFFMPRYTAAQVSTTVVELMHTRLPAAYGYSPLWDMQVLTPGRKGELGSGAFNKLLQDVLNPAGGGKAERPTVFGVLREGDKVMQVKNNYDLAWQRDNGEQGAGVYNGDVGLLERIDRRTGTLWVRFDDRLAEYGPDHAEELELAYAVTVHKSQGSEFKAVVLPLFSGAPMLFYRNLLYTAVTRAKEITILVGRKETIEQMVQNDRRSKRYTGLCAFLQAGEEP</sequence>
<evidence type="ECO:0000256" key="1">
    <source>
        <dbReference type="ARBA" id="ARBA00022741"/>
    </source>
</evidence>
<comment type="catalytic activity">
    <reaction evidence="3">
        <text>ATP + H2O = ADP + phosphate + H(+)</text>
        <dbReference type="Rhea" id="RHEA:13065"/>
        <dbReference type="ChEBI" id="CHEBI:15377"/>
        <dbReference type="ChEBI" id="CHEBI:15378"/>
        <dbReference type="ChEBI" id="CHEBI:30616"/>
        <dbReference type="ChEBI" id="CHEBI:43474"/>
        <dbReference type="ChEBI" id="CHEBI:456216"/>
        <dbReference type="EC" id="5.6.2.3"/>
    </reaction>
</comment>
<dbReference type="HOGENOM" id="CLU_007524_0_2_9"/>
<dbReference type="Gene3D" id="1.10.10.2220">
    <property type="match status" value="1"/>
</dbReference>
<dbReference type="Gene3D" id="3.40.50.300">
    <property type="entry name" value="P-loop containing nucleotide triphosphate hydrolases"/>
    <property type="match status" value="2"/>
</dbReference>
<dbReference type="InterPro" id="IPR006345">
    <property type="entry name" value="RecD2"/>
</dbReference>
<dbReference type="eggNOG" id="COG0507">
    <property type="taxonomic scope" value="Bacteria"/>
</dbReference>
<dbReference type="InterPro" id="IPR050534">
    <property type="entry name" value="Coronavir_polyprotein_1ab"/>
</dbReference>
<evidence type="ECO:0000313" key="6">
    <source>
        <dbReference type="Proteomes" id="UP000001551"/>
    </source>
</evidence>
<keyword evidence="3" id="KW-0413">Isomerase</keyword>
<dbReference type="CDD" id="cd18809">
    <property type="entry name" value="SF1_C_RecD"/>
    <property type="match status" value="1"/>
</dbReference>
<dbReference type="GO" id="GO:0006310">
    <property type="term" value="P:DNA recombination"/>
    <property type="evidence" value="ECO:0007669"/>
    <property type="project" value="InterPro"/>
</dbReference>
<dbReference type="AlphaFoldDB" id="E6U2X1"/>
<dbReference type="Pfam" id="PF18335">
    <property type="entry name" value="SH3_13"/>
    <property type="match status" value="1"/>
</dbReference>
<keyword evidence="2 3" id="KW-0067">ATP-binding</keyword>
<protein>
    <recommendedName>
        <fullName evidence="3">ATP-dependent RecD2 DNA helicase</fullName>
        <ecNumber evidence="3">5.6.2.3</ecNumber>
    </recommendedName>
    <alternativeName>
        <fullName evidence="3">DNA 5'-3' helicase subunit RecD2</fullName>
    </alternativeName>
</protein>
<comment type="function">
    <text evidence="3">DNA-dependent ATPase and ATP-dependent 5'-3' DNA helicase. Has no activity on blunt DNA or DNA with 3'-overhangs, requires at least 10 bases of 5'-ssDNA for helicase activity.</text>
</comment>
<feature type="binding site" evidence="3">
    <location>
        <begin position="346"/>
        <end position="350"/>
    </location>
    <ligand>
        <name>ATP</name>
        <dbReference type="ChEBI" id="CHEBI:30616"/>
    </ligand>
</feature>
<evidence type="ECO:0000256" key="2">
    <source>
        <dbReference type="ARBA" id="ARBA00022840"/>
    </source>
</evidence>
<name>E6U2X1_ETHHY</name>
<dbReference type="CDD" id="cd17933">
    <property type="entry name" value="DEXSc_RecD-like"/>
    <property type="match status" value="1"/>
</dbReference>
<keyword evidence="3" id="KW-0238">DNA-binding</keyword>
<dbReference type="RefSeq" id="WP_013484708.1">
    <property type="nucleotide sequence ID" value="NC_014828.1"/>
</dbReference>
<dbReference type="GO" id="GO:0009338">
    <property type="term" value="C:exodeoxyribonuclease V complex"/>
    <property type="evidence" value="ECO:0007669"/>
    <property type="project" value="TreeGrafter"/>
</dbReference>
<accession>E6U2X1</accession>
<dbReference type="HAMAP" id="MF_01488">
    <property type="entry name" value="RecD2"/>
    <property type="match status" value="1"/>
</dbReference>
<dbReference type="STRING" id="663278.Ethha_0769"/>
<dbReference type="EC" id="5.6.2.3" evidence="3"/>
<dbReference type="GO" id="GO:0016887">
    <property type="term" value="F:ATP hydrolysis activity"/>
    <property type="evidence" value="ECO:0007669"/>
    <property type="project" value="RHEA"/>
</dbReference>
<keyword evidence="3 5" id="KW-0347">Helicase</keyword>
<dbReference type="EMBL" id="CP002400">
    <property type="protein sequence ID" value="ADU26338.1"/>
    <property type="molecule type" value="Genomic_DNA"/>
</dbReference>
<keyword evidence="6" id="KW-1185">Reference proteome</keyword>
<dbReference type="Pfam" id="PF13538">
    <property type="entry name" value="UvrD_C_2"/>
    <property type="match status" value="1"/>
</dbReference>
<feature type="domain" description="AAA+ ATPase" evidence="4">
    <location>
        <begin position="335"/>
        <end position="474"/>
    </location>
</feature>
<dbReference type="Pfam" id="PF14490">
    <property type="entry name" value="HHH_RecD2"/>
    <property type="match status" value="1"/>
</dbReference>
<gene>
    <name evidence="3" type="primary">recD2</name>
    <name evidence="5" type="ordered locus">Ethha_0769</name>
</gene>
<dbReference type="Pfam" id="PF13245">
    <property type="entry name" value="AAA_19"/>
    <property type="match status" value="1"/>
</dbReference>
<dbReference type="PANTHER" id="PTHR43788:SF6">
    <property type="entry name" value="DNA HELICASE B"/>
    <property type="match status" value="1"/>
</dbReference>
<dbReference type="InterPro" id="IPR055446">
    <property type="entry name" value="RecD2_N_OB"/>
</dbReference>
<dbReference type="InterPro" id="IPR010994">
    <property type="entry name" value="RuvA_2-like"/>
</dbReference>
<evidence type="ECO:0000313" key="5">
    <source>
        <dbReference type="EMBL" id="ADU26338.1"/>
    </source>
</evidence>
<dbReference type="InterPro" id="IPR041451">
    <property type="entry name" value="RecD2_SH13"/>
</dbReference>
<dbReference type="GO" id="GO:0003677">
    <property type="term" value="F:DNA binding"/>
    <property type="evidence" value="ECO:0007669"/>
    <property type="project" value="UniProtKB-UniRule"/>
</dbReference>
<dbReference type="Pfam" id="PF14520">
    <property type="entry name" value="HHH_5"/>
    <property type="match status" value="1"/>
</dbReference>
<dbReference type="NCBIfam" id="TIGR01448">
    <property type="entry name" value="recD_rel"/>
    <property type="match status" value="1"/>
</dbReference>
<dbReference type="Proteomes" id="UP000001551">
    <property type="component" value="Chromosome"/>
</dbReference>
<dbReference type="SUPFAM" id="SSF52540">
    <property type="entry name" value="P-loop containing nucleoside triphosphate hydrolases"/>
    <property type="match status" value="1"/>
</dbReference>
<comment type="similarity">
    <text evidence="3">Belongs to the RecD family. RecD2 subfamily.</text>
</comment>
<dbReference type="InterPro" id="IPR027417">
    <property type="entry name" value="P-loop_NTPase"/>
</dbReference>
<dbReference type="PANTHER" id="PTHR43788">
    <property type="entry name" value="DNA2/NAM7 HELICASE FAMILY MEMBER"/>
    <property type="match status" value="1"/>
</dbReference>
<keyword evidence="1 3" id="KW-0547">Nucleotide-binding</keyword>
<keyword evidence="3 5" id="KW-0378">Hydrolase</keyword>
<dbReference type="KEGG" id="eha:Ethha_0769"/>
<dbReference type="GO" id="GO:0005524">
    <property type="term" value="F:ATP binding"/>
    <property type="evidence" value="ECO:0007669"/>
    <property type="project" value="UniProtKB-UniRule"/>
</dbReference>
<dbReference type="InterPro" id="IPR003593">
    <property type="entry name" value="AAA+_ATPase"/>
</dbReference>
<dbReference type="GO" id="GO:0043139">
    <property type="term" value="F:5'-3' DNA helicase activity"/>
    <property type="evidence" value="ECO:0007669"/>
    <property type="project" value="UniProtKB-UniRule"/>
</dbReference>
<dbReference type="SMART" id="SM00382">
    <property type="entry name" value="AAA"/>
    <property type="match status" value="1"/>
</dbReference>
<organism evidence="5 6">
    <name type="scientific">Ethanoligenens harbinense (strain DSM 18485 / JCM 12961 / CGMCC 1.5033 / YUAN-3)</name>
    <dbReference type="NCBI Taxonomy" id="663278"/>
    <lineage>
        <taxon>Bacteria</taxon>
        <taxon>Bacillati</taxon>
        <taxon>Bacillota</taxon>
        <taxon>Clostridia</taxon>
        <taxon>Eubacteriales</taxon>
        <taxon>Oscillospiraceae</taxon>
        <taxon>Ethanoligenens</taxon>
    </lineage>
</organism>
<dbReference type="InterPro" id="IPR027785">
    <property type="entry name" value="UvrD-like_helicase_C"/>
</dbReference>
<evidence type="ECO:0000259" key="4">
    <source>
        <dbReference type="SMART" id="SM00382"/>
    </source>
</evidence>
<dbReference type="InterPro" id="IPR029493">
    <property type="entry name" value="RecD2-like_HHH"/>
</dbReference>
<evidence type="ECO:0000256" key="3">
    <source>
        <dbReference type="HAMAP-Rule" id="MF_01488"/>
    </source>
</evidence>
<dbReference type="Pfam" id="PF23139">
    <property type="entry name" value="OB_YrrC"/>
    <property type="match status" value="1"/>
</dbReference>
<dbReference type="GO" id="GO:0017116">
    <property type="term" value="F:single-stranded DNA helicase activity"/>
    <property type="evidence" value="ECO:0007669"/>
    <property type="project" value="TreeGrafter"/>
</dbReference>
<dbReference type="SUPFAM" id="SSF47781">
    <property type="entry name" value="RuvA domain 2-like"/>
    <property type="match status" value="1"/>
</dbReference>
<dbReference type="Gene3D" id="2.30.30.940">
    <property type="match status" value="1"/>
</dbReference>
<dbReference type="Gene3D" id="1.10.150.20">
    <property type="entry name" value="5' to 3' exonuclease, C-terminal subdomain"/>
    <property type="match status" value="1"/>
</dbReference>